<dbReference type="RefSeq" id="WP_259447029.1">
    <property type="nucleotide sequence ID" value="NZ_CP119520.1"/>
</dbReference>
<organism evidence="2 3">
    <name type="scientific">Telluria mixta</name>
    <dbReference type="NCBI Taxonomy" id="34071"/>
    <lineage>
        <taxon>Bacteria</taxon>
        <taxon>Pseudomonadati</taxon>
        <taxon>Pseudomonadota</taxon>
        <taxon>Betaproteobacteria</taxon>
        <taxon>Burkholderiales</taxon>
        <taxon>Oxalobacteraceae</taxon>
        <taxon>Telluria group</taxon>
        <taxon>Telluria</taxon>
    </lineage>
</organism>
<evidence type="ECO:0008006" key="4">
    <source>
        <dbReference type="Google" id="ProtNLM"/>
    </source>
</evidence>
<protein>
    <recommendedName>
        <fullName evidence="4">DUF2834 domain-containing protein</fullName>
    </recommendedName>
</protein>
<feature type="transmembrane region" description="Helical" evidence="1">
    <location>
        <begin position="94"/>
        <end position="118"/>
    </location>
</feature>
<evidence type="ECO:0000313" key="3">
    <source>
        <dbReference type="Proteomes" id="UP001165263"/>
    </source>
</evidence>
<keyword evidence="1" id="KW-1133">Transmembrane helix</keyword>
<sequence>MNKRHVLTLLVALTLVFGVVDAREMALGVQSNGWAVLSTVLFSFLSFCWYRLDSDAHQYRRTALLNVGIVMFAILAVPYYLVRSRPAGQKGRALLRLAGFCLVLVLSAGLGGVAYELLA</sequence>
<keyword evidence="1" id="KW-0812">Transmembrane</keyword>
<accession>A0ABT2BTF9</accession>
<feature type="transmembrane region" description="Helical" evidence="1">
    <location>
        <begin position="64"/>
        <end position="82"/>
    </location>
</feature>
<keyword evidence="3" id="KW-1185">Reference proteome</keyword>
<evidence type="ECO:0000313" key="2">
    <source>
        <dbReference type="EMBL" id="MCS0627754.1"/>
    </source>
</evidence>
<feature type="transmembrane region" description="Helical" evidence="1">
    <location>
        <begin position="32"/>
        <end position="52"/>
    </location>
</feature>
<proteinExistence type="predicted"/>
<dbReference type="Proteomes" id="UP001165263">
    <property type="component" value="Unassembled WGS sequence"/>
</dbReference>
<evidence type="ECO:0000256" key="1">
    <source>
        <dbReference type="SAM" id="Phobius"/>
    </source>
</evidence>
<name>A0ABT2BTF9_9BURK</name>
<dbReference type="EMBL" id="JANUHC010000001">
    <property type="protein sequence ID" value="MCS0627754.1"/>
    <property type="molecule type" value="Genomic_DNA"/>
</dbReference>
<keyword evidence="1" id="KW-0472">Membrane</keyword>
<comment type="caution">
    <text evidence="2">The sequence shown here is derived from an EMBL/GenBank/DDBJ whole genome shotgun (WGS) entry which is preliminary data.</text>
</comment>
<reference evidence="2" key="1">
    <citation type="submission" date="2022-08" db="EMBL/GenBank/DDBJ databases">
        <title>Reclassification of Massilia species as members of the genera Telluria, Duganella, Pseudoduganella, Mokoshia gen. nov. and Zemynaea gen. nov. using orthogonal and non-orthogonal genome-based approaches.</title>
        <authorList>
            <person name="Bowman J.P."/>
        </authorList>
    </citation>
    <scope>NUCLEOTIDE SEQUENCE</scope>
    <source>
        <strain evidence="2">LMG 11547</strain>
    </source>
</reference>
<gene>
    <name evidence="2" type="ORF">NX786_00130</name>
</gene>